<evidence type="ECO:0000259" key="9">
    <source>
        <dbReference type="Pfam" id="PF07731"/>
    </source>
</evidence>
<comment type="similarity">
    <text evidence="1">Belongs to the multicopper oxidase family.</text>
</comment>
<feature type="signal peptide" evidence="7">
    <location>
        <begin position="1"/>
        <end position="27"/>
    </location>
</feature>
<evidence type="ECO:0000313" key="12">
    <source>
        <dbReference type="Proteomes" id="UP000664534"/>
    </source>
</evidence>
<dbReference type="EMBL" id="CAJPDT010000002">
    <property type="protein sequence ID" value="CAF9905675.1"/>
    <property type="molecule type" value="Genomic_DNA"/>
</dbReference>
<sequence>MTISAVANAVVALTSLVPSLPQAVTNGASVLGTLTAPTLSLTGVNGIISWGSDTVNNTNPYTAGPVSGTGPTYNFNIARGFISPDGVNVSALLINGAFPAPLIEANWGDTITVNVCNNITGPEEGTALHWHGILQKTTPWFDGVPAVQQCPIPPGSCFTYSFLADLYGTSWYHSHYSAQYSAGLAGPMIIHGPSQVAYDYDLGPIMLSDWYHTPYLQNVEFILTPNVSPIKSNNTLINGKMNYDCSLVAPGQTCVPNAGLSKFKFHSGKKHRLRLINSGAEGLQRFTIDGHNMTIIANDFVPIQPYTTNVVTLGIGQRSDVIVEGIGKPDSAYWMRSNITQHCSQADQPDALAVIYYESADTTVVPTTTAQIFDDSSCGNDNLSLTIPYFPFPATSNPATTQDVVITGKPNGSEIFLFYMNGVSFRGNYDHPVLILANQGNVSYPDDPEWNVYNFGDNSSVRIIVQNEFPAPHPMHLHGHNFNVLAEGVGTWDGQIVHQQNTQRRDVQLVQGGSASAPGYIVLQYQTDNPGVWPFHCHIAWHVSTGLYINTIEQETLLQKRVIPNSVGQNCLAWYNWEKHDVVDEIDSGLKRSKPRDTLIF</sequence>
<evidence type="ECO:0000256" key="5">
    <source>
        <dbReference type="ARBA" id="ARBA00023008"/>
    </source>
</evidence>
<dbReference type="InterPro" id="IPR002355">
    <property type="entry name" value="Cu_oxidase_Cu_BS"/>
</dbReference>
<proteinExistence type="inferred from homology"/>
<dbReference type="PANTHER" id="PTHR11709:SF145">
    <property type="entry name" value="LCC1"/>
    <property type="match status" value="1"/>
</dbReference>
<evidence type="ECO:0000256" key="6">
    <source>
        <dbReference type="ARBA" id="ARBA00023180"/>
    </source>
</evidence>
<evidence type="ECO:0000256" key="4">
    <source>
        <dbReference type="ARBA" id="ARBA00023002"/>
    </source>
</evidence>
<evidence type="ECO:0000256" key="1">
    <source>
        <dbReference type="ARBA" id="ARBA00010609"/>
    </source>
</evidence>
<keyword evidence="7" id="KW-0732">Signal</keyword>
<dbReference type="Pfam" id="PF07732">
    <property type="entry name" value="Cu-oxidase_3"/>
    <property type="match status" value="1"/>
</dbReference>
<dbReference type="PANTHER" id="PTHR11709">
    <property type="entry name" value="MULTI-COPPER OXIDASE"/>
    <property type="match status" value="1"/>
</dbReference>
<dbReference type="PROSITE" id="PS00080">
    <property type="entry name" value="MULTICOPPER_OXIDASE2"/>
    <property type="match status" value="1"/>
</dbReference>
<dbReference type="InterPro" id="IPR045087">
    <property type="entry name" value="Cu-oxidase_fam"/>
</dbReference>
<dbReference type="SUPFAM" id="SSF49503">
    <property type="entry name" value="Cupredoxins"/>
    <property type="match status" value="3"/>
</dbReference>
<evidence type="ECO:0000256" key="3">
    <source>
        <dbReference type="ARBA" id="ARBA00022737"/>
    </source>
</evidence>
<dbReference type="CDD" id="cd13901">
    <property type="entry name" value="CuRO_3_MaLCC_like"/>
    <property type="match status" value="1"/>
</dbReference>
<evidence type="ECO:0008006" key="13">
    <source>
        <dbReference type="Google" id="ProtNLM"/>
    </source>
</evidence>
<protein>
    <recommendedName>
        <fullName evidence="13">Multicopper oxidase</fullName>
    </recommendedName>
</protein>
<dbReference type="Pfam" id="PF07731">
    <property type="entry name" value="Cu-oxidase_2"/>
    <property type="match status" value="1"/>
</dbReference>
<dbReference type="OrthoDB" id="2121828at2759"/>
<feature type="chain" id="PRO_5034059513" description="Multicopper oxidase" evidence="7">
    <location>
        <begin position="28"/>
        <end position="601"/>
    </location>
</feature>
<evidence type="ECO:0000313" key="11">
    <source>
        <dbReference type="EMBL" id="CAF9905675.1"/>
    </source>
</evidence>
<evidence type="ECO:0000256" key="2">
    <source>
        <dbReference type="ARBA" id="ARBA00022723"/>
    </source>
</evidence>
<name>A0A8H3I707_9LECA</name>
<feature type="domain" description="Plastocyanin-like" evidence="9">
    <location>
        <begin position="444"/>
        <end position="554"/>
    </location>
</feature>
<keyword evidence="2" id="KW-0479">Metal-binding</keyword>
<gene>
    <name evidence="11" type="ORF">IMSHALPRED_003923</name>
</gene>
<evidence type="ECO:0000256" key="7">
    <source>
        <dbReference type="SAM" id="SignalP"/>
    </source>
</evidence>
<dbReference type="CDD" id="cd13880">
    <property type="entry name" value="CuRO_2_MaLCC_like"/>
    <property type="match status" value="1"/>
</dbReference>
<dbReference type="GO" id="GO:0016491">
    <property type="term" value="F:oxidoreductase activity"/>
    <property type="evidence" value="ECO:0007669"/>
    <property type="project" value="UniProtKB-KW"/>
</dbReference>
<accession>A0A8H3I707</accession>
<keyword evidence="6" id="KW-0325">Glycoprotein</keyword>
<evidence type="ECO:0000259" key="10">
    <source>
        <dbReference type="Pfam" id="PF07732"/>
    </source>
</evidence>
<reference evidence="11" key="1">
    <citation type="submission" date="2021-03" db="EMBL/GenBank/DDBJ databases">
        <authorList>
            <person name="Tagirdzhanova G."/>
        </authorList>
    </citation>
    <scope>NUCLEOTIDE SEQUENCE</scope>
</reference>
<dbReference type="InterPro" id="IPR011707">
    <property type="entry name" value="Cu-oxidase-like_N"/>
</dbReference>
<organism evidence="11 12">
    <name type="scientific">Imshaugia aleurites</name>
    <dbReference type="NCBI Taxonomy" id="172621"/>
    <lineage>
        <taxon>Eukaryota</taxon>
        <taxon>Fungi</taxon>
        <taxon>Dikarya</taxon>
        <taxon>Ascomycota</taxon>
        <taxon>Pezizomycotina</taxon>
        <taxon>Lecanoromycetes</taxon>
        <taxon>OSLEUM clade</taxon>
        <taxon>Lecanoromycetidae</taxon>
        <taxon>Lecanorales</taxon>
        <taxon>Lecanorineae</taxon>
        <taxon>Parmeliaceae</taxon>
        <taxon>Imshaugia</taxon>
    </lineage>
</organism>
<dbReference type="InterPro" id="IPR011706">
    <property type="entry name" value="Cu-oxidase_C"/>
</dbReference>
<dbReference type="Gene3D" id="2.60.40.420">
    <property type="entry name" value="Cupredoxins - blue copper proteins"/>
    <property type="match status" value="3"/>
</dbReference>
<keyword evidence="12" id="KW-1185">Reference proteome</keyword>
<dbReference type="CDD" id="cd13854">
    <property type="entry name" value="CuRO_1_MaLCC_like"/>
    <property type="match status" value="1"/>
</dbReference>
<evidence type="ECO:0000259" key="8">
    <source>
        <dbReference type="Pfam" id="PF00394"/>
    </source>
</evidence>
<comment type="caution">
    <text evidence="11">The sequence shown here is derived from an EMBL/GenBank/DDBJ whole genome shotgun (WGS) entry which is preliminary data.</text>
</comment>
<dbReference type="Pfam" id="PF00394">
    <property type="entry name" value="Cu-oxidase"/>
    <property type="match status" value="1"/>
</dbReference>
<dbReference type="InterPro" id="IPR008972">
    <property type="entry name" value="Cupredoxin"/>
</dbReference>
<keyword evidence="4" id="KW-0560">Oxidoreductase</keyword>
<feature type="domain" description="Plastocyanin-like" evidence="8">
    <location>
        <begin position="204"/>
        <end position="359"/>
    </location>
</feature>
<keyword evidence="5" id="KW-0186">Copper</keyword>
<dbReference type="FunFam" id="2.60.40.420:FF:000038">
    <property type="entry name" value="Extracellular dihydrogeodin oxidase/laccase"/>
    <property type="match status" value="1"/>
</dbReference>
<dbReference type="InterPro" id="IPR001117">
    <property type="entry name" value="Cu-oxidase_2nd"/>
</dbReference>
<keyword evidence="3" id="KW-0677">Repeat</keyword>
<dbReference type="GO" id="GO:0005507">
    <property type="term" value="F:copper ion binding"/>
    <property type="evidence" value="ECO:0007669"/>
    <property type="project" value="InterPro"/>
</dbReference>
<feature type="domain" description="Plastocyanin-like" evidence="10">
    <location>
        <begin position="81"/>
        <end position="194"/>
    </location>
</feature>
<dbReference type="AlphaFoldDB" id="A0A8H3I707"/>
<dbReference type="Proteomes" id="UP000664534">
    <property type="component" value="Unassembled WGS sequence"/>
</dbReference>